<dbReference type="RefSeq" id="WP_331790066.1">
    <property type="nucleotide sequence ID" value="NZ_JAVFKM010000040.1"/>
</dbReference>
<evidence type="ECO:0000313" key="2">
    <source>
        <dbReference type="EMBL" id="MEF3119250.1"/>
    </source>
</evidence>
<dbReference type="InterPro" id="IPR018958">
    <property type="entry name" value="Knr4/Smi1-like_dom"/>
</dbReference>
<feature type="domain" description="Knr4/Smi1-like" evidence="1">
    <location>
        <begin position="26"/>
        <end position="144"/>
    </location>
</feature>
<dbReference type="Gene3D" id="3.40.1580.10">
    <property type="entry name" value="SMI1/KNR4-like"/>
    <property type="match status" value="1"/>
</dbReference>
<evidence type="ECO:0000259" key="1">
    <source>
        <dbReference type="SMART" id="SM00860"/>
    </source>
</evidence>
<dbReference type="Proteomes" id="UP001348265">
    <property type="component" value="Unassembled WGS sequence"/>
</dbReference>
<organism evidence="2 3">
    <name type="scientific">Streptomyces chrestomyceticus</name>
    <dbReference type="NCBI Taxonomy" id="68185"/>
    <lineage>
        <taxon>Bacteria</taxon>
        <taxon>Bacillati</taxon>
        <taxon>Actinomycetota</taxon>
        <taxon>Actinomycetes</taxon>
        <taxon>Kitasatosporales</taxon>
        <taxon>Streptomycetaceae</taxon>
        <taxon>Streptomyces</taxon>
    </lineage>
</organism>
<gene>
    <name evidence="2" type="ORF">RB636_39500</name>
</gene>
<keyword evidence="3" id="KW-1185">Reference proteome</keyword>
<name>A0ABU7X679_9ACTN</name>
<dbReference type="SMART" id="SM00860">
    <property type="entry name" value="SMI1_KNR4"/>
    <property type="match status" value="1"/>
</dbReference>
<dbReference type="EMBL" id="JAVFKM010000040">
    <property type="protein sequence ID" value="MEF3119250.1"/>
    <property type="molecule type" value="Genomic_DNA"/>
</dbReference>
<sequence>MNALESAQDLIALVHANEDIAVYREGCSPESIAAAEEAMGLTFPPSYRKFIEEFGTCDFGSQSFLGMHVIDGELWGSHGATLESRDEGMPNHLIEVAHDGMGGTIALDASQPDADGEYPVVVWEAPDQPVLELLAPNFGAYALDVFQRVAERKNG</sequence>
<reference evidence="2 3" key="1">
    <citation type="submission" date="2023-08" db="EMBL/GenBank/DDBJ databases">
        <authorList>
            <person name="Sharma P."/>
            <person name="Verma V."/>
            <person name="Mohan M.K."/>
            <person name="Dubey A.K."/>
        </authorList>
    </citation>
    <scope>NUCLEOTIDE SEQUENCE [LARGE SCALE GENOMIC DNA]</scope>
    <source>
        <strain evidence="2 3">ADP4</strain>
    </source>
</reference>
<dbReference type="InterPro" id="IPR037883">
    <property type="entry name" value="Knr4/Smi1-like_sf"/>
</dbReference>
<accession>A0ABU7X679</accession>
<comment type="caution">
    <text evidence="2">The sequence shown here is derived from an EMBL/GenBank/DDBJ whole genome shotgun (WGS) entry which is preliminary data.</text>
</comment>
<proteinExistence type="predicted"/>
<dbReference type="SUPFAM" id="SSF160631">
    <property type="entry name" value="SMI1/KNR4-like"/>
    <property type="match status" value="1"/>
</dbReference>
<protein>
    <submittedName>
        <fullName evidence="2">SMI1/KNR4 family protein</fullName>
    </submittedName>
</protein>
<evidence type="ECO:0000313" key="3">
    <source>
        <dbReference type="Proteomes" id="UP001348265"/>
    </source>
</evidence>
<dbReference type="Pfam" id="PF14567">
    <property type="entry name" value="SUKH_5"/>
    <property type="match status" value="1"/>
</dbReference>